<feature type="transmembrane region" description="Helical" evidence="7">
    <location>
        <begin position="136"/>
        <end position="155"/>
    </location>
</feature>
<comment type="subcellular location">
    <subcellularLocation>
        <location evidence="1">Cell membrane</location>
        <topology evidence="1">Multi-pass membrane protein</topology>
    </subcellularLocation>
</comment>
<dbReference type="PANTHER" id="PTHR30250">
    <property type="entry name" value="PST FAMILY PREDICTED COLANIC ACID TRANSPORTER"/>
    <property type="match status" value="1"/>
</dbReference>
<keyword evidence="5 7" id="KW-1133">Transmembrane helix</keyword>
<feature type="transmembrane region" description="Helical" evidence="7">
    <location>
        <begin position="7"/>
        <end position="26"/>
    </location>
</feature>
<evidence type="ECO:0000256" key="6">
    <source>
        <dbReference type="ARBA" id="ARBA00023136"/>
    </source>
</evidence>
<keyword evidence="9" id="KW-1185">Reference proteome</keyword>
<feature type="transmembrane region" description="Helical" evidence="7">
    <location>
        <begin position="346"/>
        <end position="364"/>
    </location>
</feature>
<dbReference type="CDD" id="cd13127">
    <property type="entry name" value="MATE_tuaB_like"/>
    <property type="match status" value="1"/>
</dbReference>
<feature type="transmembrane region" description="Helical" evidence="7">
    <location>
        <begin position="431"/>
        <end position="451"/>
    </location>
</feature>
<feature type="transmembrane region" description="Helical" evidence="7">
    <location>
        <begin position="275"/>
        <end position="294"/>
    </location>
</feature>
<evidence type="ECO:0000256" key="2">
    <source>
        <dbReference type="ARBA" id="ARBA00007430"/>
    </source>
</evidence>
<evidence type="ECO:0000256" key="3">
    <source>
        <dbReference type="ARBA" id="ARBA00022475"/>
    </source>
</evidence>
<evidence type="ECO:0000256" key="5">
    <source>
        <dbReference type="ARBA" id="ARBA00022989"/>
    </source>
</evidence>
<proteinExistence type="inferred from homology"/>
<feature type="transmembrane region" description="Helical" evidence="7">
    <location>
        <begin position="314"/>
        <end position="334"/>
    </location>
</feature>
<feature type="transmembrane region" description="Helical" evidence="7">
    <location>
        <begin position="68"/>
        <end position="92"/>
    </location>
</feature>
<comment type="caution">
    <text evidence="8">The sequence shown here is derived from an EMBL/GenBank/DDBJ whole genome shotgun (WGS) entry which is preliminary data.</text>
</comment>
<feature type="transmembrane region" description="Helical" evidence="7">
    <location>
        <begin position="32"/>
        <end position="56"/>
    </location>
</feature>
<evidence type="ECO:0000256" key="7">
    <source>
        <dbReference type="SAM" id="Phobius"/>
    </source>
</evidence>
<keyword evidence="4 7" id="KW-0812">Transmembrane</keyword>
<evidence type="ECO:0000256" key="1">
    <source>
        <dbReference type="ARBA" id="ARBA00004651"/>
    </source>
</evidence>
<dbReference type="InterPro" id="IPR050833">
    <property type="entry name" value="Poly_Biosynth_Transport"/>
</dbReference>
<dbReference type="PANTHER" id="PTHR30250:SF10">
    <property type="entry name" value="LIPOPOLYSACCHARIDE BIOSYNTHESIS PROTEIN WZXC"/>
    <property type="match status" value="1"/>
</dbReference>
<dbReference type="Pfam" id="PF13440">
    <property type="entry name" value="Polysacc_synt_3"/>
    <property type="match status" value="1"/>
</dbReference>
<evidence type="ECO:0000313" key="8">
    <source>
        <dbReference type="EMBL" id="MBC9719530.1"/>
    </source>
</evidence>
<dbReference type="RefSeq" id="WP_187819934.1">
    <property type="nucleotide sequence ID" value="NZ_JACTVJ010000046.1"/>
</dbReference>
<keyword evidence="3" id="KW-1003">Cell membrane</keyword>
<feature type="transmembrane region" description="Helical" evidence="7">
    <location>
        <begin position="370"/>
        <end position="387"/>
    </location>
</feature>
<dbReference type="EMBL" id="JACTVJ010000046">
    <property type="protein sequence ID" value="MBC9719530.1"/>
    <property type="molecule type" value="Genomic_DNA"/>
</dbReference>
<gene>
    <name evidence="8" type="ORF">H9Y04_44230</name>
</gene>
<evidence type="ECO:0000313" key="9">
    <source>
        <dbReference type="Proteomes" id="UP000642284"/>
    </source>
</evidence>
<reference evidence="8 9" key="1">
    <citation type="submission" date="2020-08" db="EMBL/GenBank/DDBJ databases">
        <title>Genemic of Streptomyces polyaspartic.</title>
        <authorList>
            <person name="Liu W."/>
        </authorList>
    </citation>
    <scope>NUCLEOTIDE SEQUENCE [LARGE SCALE GENOMIC DNA]</scope>
    <source>
        <strain evidence="8 9">TRM66268-LWL</strain>
    </source>
</reference>
<sequence length="481" mass="49886">MITASGTWVRFVIQLATVVLVARLLGPEQYGFAAIVLVYAAGAELLRVSGLSLVVVQRASLPQAVVSSLHYLSISAGLLITVVLVAAGPWLAAVLSVPGHTSELTLLAILFALASSAAVPAALLARNLVFGRLAAVELMAALAGSGGAIALSVAGAGRTALVVQALVFALLQCGGTLLSCPWRPGRPAPWHDVCEHMGFAANVSAVQLLNYVTRSFDKILVGAFAGPAAAGLYTQASQLLVLPLEQVSGPLQRVAIPAFSRVHASRDRFRRSYRTVVTVVGYVLWPTFVTLAVLADGIVRVLFGPAWAEAASLFRILAIAGFGQTLGYVTSWVFVATDQVSRQSAWAFASRPIQLFSLLAGVPWGVRGMALAYALTSVGMVLPAFLLARARAGLRVMDLFAPVLWPGVVALTVAASLTTARGIVDPAAGPLSLLVNLAVAALAAGTCAVLLPPVRADIASITALLHRRSPAAATTTVGKET</sequence>
<accession>A0ABR7SXY0</accession>
<dbReference type="Proteomes" id="UP000642284">
    <property type="component" value="Unassembled WGS sequence"/>
</dbReference>
<organism evidence="8 9">
    <name type="scientific">Streptomyces polyasparticus</name>
    <dbReference type="NCBI Taxonomy" id="2767826"/>
    <lineage>
        <taxon>Bacteria</taxon>
        <taxon>Bacillati</taxon>
        <taxon>Actinomycetota</taxon>
        <taxon>Actinomycetes</taxon>
        <taxon>Kitasatosporales</taxon>
        <taxon>Streptomycetaceae</taxon>
        <taxon>Streptomyces</taxon>
    </lineage>
</organism>
<keyword evidence="6 7" id="KW-0472">Membrane</keyword>
<evidence type="ECO:0000256" key="4">
    <source>
        <dbReference type="ARBA" id="ARBA00022692"/>
    </source>
</evidence>
<feature type="transmembrane region" description="Helical" evidence="7">
    <location>
        <begin position="399"/>
        <end position="419"/>
    </location>
</feature>
<feature type="transmembrane region" description="Helical" evidence="7">
    <location>
        <begin position="161"/>
        <end position="180"/>
    </location>
</feature>
<name>A0ABR7SXY0_9ACTN</name>
<feature type="transmembrane region" description="Helical" evidence="7">
    <location>
        <begin position="104"/>
        <end position="124"/>
    </location>
</feature>
<protein>
    <submittedName>
        <fullName evidence="8">Lipopolysaccharide biosynthesis protein</fullName>
    </submittedName>
</protein>
<comment type="similarity">
    <text evidence="2">Belongs to the polysaccharide synthase family.</text>
</comment>